<comment type="caution">
    <text evidence="2">The sequence shown here is derived from an EMBL/GenBank/DDBJ whole genome shotgun (WGS) entry which is preliminary data.</text>
</comment>
<dbReference type="PANTHER" id="PTHR36571">
    <property type="entry name" value="PROTEIN YGIW"/>
    <property type="match status" value="1"/>
</dbReference>
<dbReference type="Gene3D" id="2.40.50.200">
    <property type="entry name" value="Bacterial OB-fold"/>
    <property type="match status" value="1"/>
</dbReference>
<organism evidence="2 3">
    <name type="scientific">Campylobacter concisus</name>
    <dbReference type="NCBI Taxonomy" id="199"/>
    <lineage>
        <taxon>Bacteria</taxon>
        <taxon>Pseudomonadati</taxon>
        <taxon>Campylobacterota</taxon>
        <taxon>Epsilonproteobacteria</taxon>
        <taxon>Campylobacterales</taxon>
        <taxon>Campylobacteraceae</taxon>
        <taxon>Campylobacter</taxon>
    </lineage>
</organism>
<dbReference type="RefSeq" id="WP_087580966.1">
    <property type="nucleotide sequence ID" value="NZ_NDYQ01000001.1"/>
</dbReference>
<dbReference type="SUPFAM" id="SSF101756">
    <property type="entry name" value="Hypothetical protein YgiW"/>
    <property type="match status" value="1"/>
</dbReference>
<proteinExistence type="predicted"/>
<dbReference type="NCBIfam" id="NF033674">
    <property type="entry name" value="stress_OB_fold"/>
    <property type="match status" value="1"/>
</dbReference>
<name>A0A1Y5NFA2_9BACT</name>
<keyword evidence="1" id="KW-0732">Signal</keyword>
<accession>A0A1Y5NFA2</accession>
<evidence type="ECO:0000256" key="1">
    <source>
        <dbReference type="ARBA" id="ARBA00022729"/>
    </source>
</evidence>
<dbReference type="PANTHER" id="PTHR36571:SF1">
    <property type="entry name" value="PROTEIN YGIW"/>
    <property type="match status" value="1"/>
</dbReference>
<sequence>MKKIIIASLAANIAMAGGFVSNHKSENVISVKEALKLNDDAKVILEGKIKSHIKSDKYEFADKNGDTIVVEIDNNKWGNATANEDTLLRIRGEVDKELTKTKIDVDSVEVIK</sequence>
<dbReference type="Pfam" id="PF04076">
    <property type="entry name" value="BOF"/>
    <property type="match status" value="1"/>
</dbReference>
<dbReference type="EMBL" id="NDYQ01000001">
    <property type="protein sequence ID" value="OUT19551.1"/>
    <property type="molecule type" value="Genomic_DNA"/>
</dbReference>
<evidence type="ECO:0000313" key="2">
    <source>
        <dbReference type="EMBL" id="OUT19551.1"/>
    </source>
</evidence>
<evidence type="ECO:0000313" key="3">
    <source>
        <dbReference type="Proteomes" id="UP000195893"/>
    </source>
</evidence>
<gene>
    <name evidence="2" type="ORF">B9N60_01125</name>
</gene>
<protein>
    <submittedName>
        <fullName evidence="2">Uncharacterized protein</fullName>
    </submittedName>
</protein>
<dbReference type="InterPro" id="IPR036700">
    <property type="entry name" value="BOBF_sf"/>
</dbReference>
<dbReference type="InterPro" id="IPR005220">
    <property type="entry name" value="CarO-like"/>
</dbReference>
<dbReference type="Proteomes" id="UP000195893">
    <property type="component" value="Unassembled WGS sequence"/>
</dbReference>
<dbReference type="AlphaFoldDB" id="A0A1Y5NFA2"/>
<reference evidence="2 3" key="1">
    <citation type="submission" date="2017-04" db="EMBL/GenBank/DDBJ databases">
        <title>Complete genome of Campylobacter concisus ATCC 33237T and draft genomes for an additional eight well characterized C. concisus strains.</title>
        <authorList>
            <person name="Cornelius A.J."/>
            <person name="Miller W.G."/>
            <person name="Lastovica A.J."/>
            <person name="On S.L."/>
            <person name="French N.P."/>
            <person name="Vandenberg O."/>
            <person name="Biggs P.J."/>
        </authorList>
    </citation>
    <scope>NUCLEOTIDE SEQUENCE [LARGE SCALE GENOMIC DNA]</scope>
    <source>
        <strain evidence="2 3">Lasto127.99</strain>
    </source>
</reference>